<evidence type="ECO:0000256" key="9">
    <source>
        <dbReference type="ARBA" id="ARBA00023237"/>
    </source>
</evidence>
<dbReference type="InterPro" id="IPR011276">
    <property type="entry name" value="TonB_haem/Hb_rcpt"/>
</dbReference>
<evidence type="ECO:0000256" key="5">
    <source>
        <dbReference type="ARBA" id="ARBA00022692"/>
    </source>
</evidence>
<dbReference type="GO" id="GO:0009279">
    <property type="term" value="C:cell outer membrane"/>
    <property type="evidence" value="ECO:0007669"/>
    <property type="project" value="UniProtKB-SubCell"/>
</dbReference>
<feature type="chain" id="PRO_5012673817" evidence="12">
    <location>
        <begin position="25"/>
        <end position="708"/>
    </location>
</feature>
<dbReference type="GO" id="GO:0015344">
    <property type="term" value="F:siderophore uptake transmembrane transporter activity"/>
    <property type="evidence" value="ECO:0007669"/>
    <property type="project" value="TreeGrafter"/>
</dbReference>
<keyword evidence="12" id="KW-0732">Signal</keyword>
<sequence>MTAIRTTMTRTAVTLALCTTTALTAVPVAQAQKESEPQTGFTLLQRLVIGAGRAKVATETPQAVTALEQENIDDKQAATVTDLLKDIPNVSVVGGANRALGQSFNIRGIGKGESASDEGRILVNVDGVPQFFEQYRMGGFFNDPELFERVEVLRGPASSTLYGSGALGGVVNFTTKDASDFLAEGERGSLKLKGSYDSNPNGYLTSAILALRLSDYAEVLLTGNYRTANAFTDGAGNEVQGSEFTTPNGLAKGTFYLDEAKERKVQLSYSHFNSDQDNQAYSQLQPTGFFGTVDRVVNNRQAQISYEDAATDNPWLDLKVTLSYNDITNKQTNASLGASSSIGQDSTYGYESYQLLAQNTFEWSGDSYENYLTVGGQLIRQNRTTGTATPLGHHPEGTDSQAGIFVQNEFIWNDRLTLIPGVRLDYQKLSSADSVSTLNGGATPGDKSDTAFSPKLAALYKFSDKFSVFGSYAHTARFPSIDEIYSNDYGAGVRPNYSLGLKKEKSNNYEMGFVVTTNNLVQEGDSFDFKTTAFYNKINDLIVRQRNMYPQYVNVGQAEIYGLEYEAGYESYNFFADAGLGLTVGNDLTNNTALTEVAPAEINIGAGYRLPNRGVTFGWEGRFVFAKTRVPTPTAATTDFAAEALRRASFNTHDLYVNWRPEQDSQFNGWEASFRVENVFDTKYRDFLSNDNGKGRTFKVTLAKQFGW</sequence>
<evidence type="ECO:0000256" key="4">
    <source>
        <dbReference type="ARBA" id="ARBA00022452"/>
    </source>
</evidence>
<feature type="domain" description="TonB-dependent receptor plug" evidence="14">
    <location>
        <begin position="58"/>
        <end position="170"/>
    </location>
</feature>
<evidence type="ECO:0000256" key="11">
    <source>
        <dbReference type="RuleBase" id="RU003357"/>
    </source>
</evidence>
<evidence type="ECO:0000256" key="8">
    <source>
        <dbReference type="ARBA" id="ARBA00023170"/>
    </source>
</evidence>
<evidence type="ECO:0000259" key="13">
    <source>
        <dbReference type="Pfam" id="PF00593"/>
    </source>
</evidence>
<evidence type="ECO:0000313" key="15">
    <source>
        <dbReference type="EMBL" id="SOE18868.1"/>
    </source>
</evidence>
<dbReference type="Pfam" id="PF00593">
    <property type="entry name" value="TonB_dep_Rec_b-barrel"/>
    <property type="match status" value="1"/>
</dbReference>
<keyword evidence="6 11" id="KW-0798">TonB box</keyword>
<keyword evidence="5 10" id="KW-0812">Transmembrane</keyword>
<keyword evidence="3 10" id="KW-0813">Transport</keyword>
<dbReference type="Gene3D" id="2.40.170.20">
    <property type="entry name" value="TonB-dependent receptor, beta-barrel domain"/>
    <property type="match status" value="1"/>
</dbReference>
<feature type="domain" description="TonB-dependent receptor-like beta-barrel" evidence="13">
    <location>
        <begin position="265"/>
        <end position="679"/>
    </location>
</feature>
<dbReference type="SUPFAM" id="SSF56935">
    <property type="entry name" value="Porins"/>
    <property type="match status" value="1"/>
</dbReference>
<organism evidence="15 16">
    <name type="scientific">Hoeflea halophila</name>
    <dbReference type="NCBI Taxonomy" id="714899"/>
    <lineage>
        <taxon>Bacteria</taxon>
        <taxon>Pseudomonadati</taxon>
        <taxon>Pseudomonadota</taxon>
        <taxon>Alphaproteobacteria</taxon>
        <taxon>Hyphomicrobiales</taxon>
        <taxon>Rhizobiaceae</taxon>
        <taxon>Hoeflea</taxon>
    </lineage>
</organism>
<dbReference type="Pfam" id="PF07715">
    <property type="entry name" value="Plug"/>
    <property type="match status" value="1"/>
</dbReference>
<keyword evidence="8 15" id="KW-0675">Receptor</keyword>
<evidence type="ECO:0000256" key="12">
    <source>
        <dbReference type="SAM" id="SignalP"/>
    </source>
</evidence>
<gene>
    <name evidence="15" type="ORF">SAMN05877838_3813</name>
</gene>
<dbReference type="AlphaFoldDB" id="A0A286IFG2"/>
<dbReference type="GO" id="GO:0015232">
    <property type="term" value="F:heme transmembrane transporter activity"/>
    <property type="evidence" value="ECO:0007669"/>
    <property type="project" value="InterPro"/>
</dbReference>
<dbReference type="Proteomes" id="UP000219465">
    <property type="component" value="Unassembled WGS sequence"/>
</dbReference>
<dbReference type="InterPro" id="IPR012910">
    <property type="entry name" value="Plug_dom"/>
</dbReference>
<dbReference type="InterPro" id="IPR039426">
    <property type="entry name" value="TonB-dep_rcpt-like"/>
</dbReference>
<dbReference type="EMBL" id="OCPC01000006">
    <property type="protein sequence ID" value="SOE18868.1"/>
    <property type="molecule type" value="Genomic_DNA"/>
</dbReference>
<evidence type="ECO:0000256" key="6">
    <source>
        <dbReference type="ARBA" id="ARBA00023077"/>
    </source>
</evidence>
<feature type="signal peptide" evidence="12">
    <location>
        <begin position="1"/>
        <end position="24"/>
    </location>
</feature>
<comment type="subcellular location">
    <subcellularLocation>
        <location evidence="1 10">Cell outer membrane</location>
        <topology evidence="1 10">Multi-pass membrane protein</topology>
    </subcellularLocation>
</comment>
<evidence type="ECO:0000256" key="10">
    <source>
        <dbReference type="PROSITE-ProRule" id="PRU01360"/>
    </source>
</evidence>
<accession>A0A286IFG2</accession>
<dbReference type="CDD" id="cd01347">
    <property type="entry name" value="ligand_gated_channel"/>
    <property type="match status" value="1"/>
</dbReference>
<comment type="similarity">
    <text evidence="2 10 11">Belongs to the TonB-dependent receptor family.</text>
</comment>
<evidence type="ECO:0000256" key="1">
    <source>
        <dbReference type="ARBA" id="ARBA00004571"/>
    </source>
</evidence>
<dbReference type="Gene3D" id="2.170.130.10">
    <property type="entry name" value="TonB-dependent receptor, plug domain"/>
    <property type="match status" value="1"/>
</dbReference>
<keyword evidence="4 10" id="KW-1134">Transmembrane beta strand</keyword>
<evidence type="ECO:0000259" key="14">
    <source>
        <dbReference type="Pfam" id="PF07715"/>
    </source>
</evidence>
<reference evidence="16" key="1">
    <citation type="submission" date="2017-08" db="EMBL/GenBank/DDBJ databases">
        <authorList>
            <person name="Varghese N."/>
            <person name="Submissions S."/>
        </authorList>
    </citation>
    <scope>NUCLEOTIDE SEQUENCE [LARGE SCALE GENOMIC DNA]</scope>
    <source>
        <strain evidence="16">KCTC 23107</strain>
    </source>
</reference>
<dbReference type="NCBIfam" id="TIGR01785">
    <property type="entry name" value="TonB-hemin"/>
    <property type="match status" value="1"/>
</dbReference>
<dbReference type="PANTHER" id="PTHR30069">
    <property type="entry name" value="TONB-DEPENDENT OUTER MEMBRANE RECEPTOR"/>
    <property type="match status" value="1"/>
</dbReference>
<keyword evidence="7 10" id="KW-0472">Membrane</keyword>
<evidence type="ECO:0000313" key="16">
    <source>
        <dbReference type="Proteomes" id="UP000219465"/>
    </source>
</evidence>
<evidence type="ECO:0000256" key="7">
    <source>
        <dbReference type="ARBA" id="ARBA00023136"/>
    </source>
</evidence>
<dbReference type="InterPro" id="IPR037066">
    <property type="entry name" value="Plug_dom_sf"/>
</dbReference>
<evidence type="ECO:0000256" key="3">
    <source>
        <dbReference type="ARBA" id="ARBA00022448"/>
    </source>
</evidence>
<dbReference type="GO" id="GO:0044718">
    <property type="term" value="P:siderophore transmembrane transport"/>
    <property type="evidence" value="ECO:0007669"/>
    <property type="project" value="TreeGrafter"/>
</dbReference>
<evidence type="ECO:0000256" key="2">
    <source>
        <dbReference type="ARBA" id="ARBA00009810"/>
    </source>
</evidence>
<dbReference type="PROSITE" id="PS52016">
    <property type="entry name" value="TONB_DEPENDENT_REC_3"/>
    <property type="match status" value="1"/>
</dbReference>
<dbReference type="InterPro" id="IPR000531">
    <property type="entry name" value="Beta-barrel_TonB"/>
</dbReference>
<dbReference type="InterPro" id="IPR036942">
    <property type="entry name" value="Beta-barrel_TonB_sf"/>
</dbReference>
<name>A0A286IFG2_9HYPH</name>
<dbReference type="PANTHER" id="PTHR30069:SF41">
    <property type="entry name" value="HEME_HEMOPEXIN UTILIZATION PROTEIN C"/>
    <property type="match status" value="1"/>
</dbReference>
<keyword evidence="16" id="KW-1185">Reference proteome</keyword>
<proteinExistence type="inferred from homology"/>
<keyword evidence="9 10" id="KW-0998">Cell outer membrane</keyword>
<protein>
    <submittedName>
        <fullName evidence="15">Hemoglobin/transferrin/lactoferrin receptor protein</fullName>
    </submittedName>
</protein>